<feature type="compositionally biased region" description="Polar residues" evidence="1">
    <location>
        <begin position="1503"/>
        <end position="1525"/>
    </location>
</feature>
<dbReference type="SUPFAM" id="SSF49899">
    <property type="entry name" value="Concanavalin A-like lectins/glucanases"/>
    <property type="match status" value="1"/>
</dbReference>
<dbReference type="EMBL" id="CP136051">
    <property type="protein sequence ID" value="WOK07179.1"/>
    <property type="molecule type" value="Genomic_DNA"/>
</dbReference>
<organism evidence="4 5">
    <name type="scientific">Imperialibacter roseus</name>
    <dbReference type="NCBI Taxonomy" id="1324217"/>
    <lineage>
        <taxon>Bacteria</taxon>
        <taxon>Pseudomonadati</taxon>
        <taxon>Bacteroidota</taxon>
        <taxon>Cytophagia</taxon>
        <taxon>Cytophagales</taxon>
        <taxon>Flammeovirgaceae</taxon>
        <taxon>Imperialibacter</taxon>
    </lineage>
</organism>
<evidence type="ECO:0008006" key="6">
    <source>
        <dbReference type="Google" id="ProtNLM"/>
    </source>
</evidence>
<keyword evidence="2" id="KW-0472">Membrane</keyword>
<accession>A0ABZ0IRZ0</accession>
<feature type="region of interest" description="Disordered" evidence="1">
    <location>
        <begin position="1503"/>
        <end position="1531"/>
    </location>
</feature>
<proteinExistence type="predicted"/>
<name>A0ABZ0IRZ0_9BACT</name>
<evidence type="ECO:0000313" key="5">
    <source>
        <dbReference type="Proteomes" id="UP001302349"/>
    </source>
</evidence>
<keyword evidence="2" id="KW-0812">Transmembrane</keyword>
<gene>
    <name evidence="4" type="ORF">RT717_00905</name>
</gene>
<feature type="chain" id="PRO_5046842015" description="Secretion system C-terminal sorting domain-containing protein" evidence="3">
    <location>
        <begin position="23"/>
        <end position="3118"/>
    </location>
</feature>
<protein>
    <recommendedName>
        <fullName evidence="6">Secretion system C-terminal sorting domain-containing protein</fullName>
    </recommendedName>
</protein>
<keyword evidence="5" id="KW-1185">Reference proteome</keyword>
<dbReference type="InterPro" id="IPR013320">
    <property type="entry name" value="ConA-like_dom_sf"/>
</dbReference>
<reference evidence="4 5" key="1">
    <citation type="journal article" date="2023" name="Microbiol. Resour. Announc.">
        <title>Complete Genome Sequence of Imperialibacter roseus strain P4T.</title>
        <authorList>
            <person name="Tizabi D.R."/>
            <person name="Bachvaroff T."/>
            <person name="Hill R.T."/>
        </authorList>
    </citation>
    <scope>NUCLEOTIDE SEQUENCE [LARGE SCALE GENOMIC DNA]</scope>
    <source>
        <strain evidence="4 5">P4T</strain>
    </source>
</reference>
<evidence type="ECO:0000256" key="1">
    <source>
        <dbReference type="SAM" id="MobiDB-lite"/>
    </source>
</evidence>
<keyword evidence="2" id="KW-1133">Transmembrane helix</keyword>
<keyword evidence="3" id="KW-0732">Signal</keyword>
<dbReference type="Proteomes" id="UP001302349">
    <property type="component" value="Chromosome"/>
</dbReference>
<dbReference type="RefSeq" id="WP_317489865.1">
    <property type="nucleotide sequence ID" value="NZ_CP136051.1"/>
</dbReference>
<feature type="transmembrane region" description="Helical" evidence="2">
    <location>
        <begin position="3085"/>
        <end position="3104"/>
    </location>
</feature>
<sequence length="3118" mass="329708">MRNVFVAATFLSLLGAFSNTYAQTGPAGIGSGDGSIAPRNVLWLKADAGITQSSGKVSAWADQSGNGLNAAQANGTWQPTYTASNSNLNNKPSINFGPTGSTNYNLAVNDNSLLDWSSAMSFFLVIRTENSGVQGILNKRTGVGANQSYRLFRNSGSISADISDGGTANVSVTDNTNYVISTTYDHTLAGNKFFLNRNSVTSSGANVTTPLPDNASPLYIGNFNLSDNRSFPGDIAEVIIYNGAVSAPQRVIIENMLGHKYGINLTTNDIFGNLGTYNTSYFTQYRGLGTVDGTVKVTSATSDALQIREVNSSLDAGEFVAFAHDGTAHADGLATQIGAGVTSRWARSWYAEVSQSGVVNGGGVNAELLFDFGDAGLTYSGNLNEYVLLYRSDVSANFTSIYVDKYSLESGDKVVVSIPASRFKSGYYTLGKGTQLTSKTWYVFQDGDWSNSATWTLDASTAPIVKNPGNNIPGAEDDVIIRPGRTVTVQPGTNNITVNSMEVRGNLYLTTSTGHNFKTINGNGQIRLQGNGGTTNFPAGITTGNIGFSDPDNGGTLIMAGAGDMTLAVARTFKNLRIDKAAATDKVILASNYSLYGTLTVRNGKFQFGDGTTTARSLTVGGDVIVEDNGSTRIGSITTANANATHSFTISGNFTNDGQSYFTNRTDFASLAARYSPSTAYYTTDDVTGRVNTFFNSATKDQTVDCNNLTYFSRIVIDKGTDESFTLSIQAPDSAYFRLLGRANYDVDSDITAATSNLNAFALIRGTVKLGVNVAVPVINTTGNYSIPKTAKLQIDGGFVAKTGGTAIVPYGTVEVTSGKLIASVGSGLTLRDAGKLKVDGGTVYMAAFRTSVNGLSAQGTYEQNGGTVTINGGGSVNADYALFSLTYTGNVFVMTGGDLIVNGRNNLGTSSLRGSIFINCDPGNQVVTGGTVTFQSSTTTEYRVTSRAPFYNVKMRATAASVGNIVLIGTTSGTGGGLDEPSVTAQPLVALNDLIIHGYSDTYHNNPLGNYPVVFAPITSAINNNDVYVGGSFYIGRNSTYQAVFGGVAPYDGIADLPTSYNTTFFNQTIGTSTVDTVYYGVTSGIGQLETGSVVLNRTSGNELRLVARTGNTGGIRLDVNGDISVLSGTMDQNAYTLRIWGAITNNDRLGTYFSAGPYPTASGTPPTAQIRFREDPPVTITTTNDAIFGNIRFNVGAASTVELNSDVLFERVEYLNGRVYVKNHTLTIDEIWNINNGGGNFFNSDVANTSVIRVNNEGITGNILVFTDGNPSDGGLKLKVRGNTITEDETSRLNNTAPITFPVGFTLDGGTTFYSRPAQMKVKDFSDDGYVQINVVSGELQLTDLSGGQVLQHYWRVRHSDFTVVPNVAFRFYYRASNSVTAGVDRPSLEPAGLEENYVPGYVLDETPFTRAYESNPVSDLTDIVTSAYQNTNQNNATRYITFNGTSTGGEFSQAGFVGFPLANANFTAGETSRFAGTPLVYYTKGRDLTGTQPRWETANTWTRSDQPGFNSANPHLSTNPDSPDTPGPGDVAIIGFFPYDDPKTTYRGYPHSARIETGNLEAARLIFQQMTDGSGNAPVARKYLAELGGVNIFQFRPTLTWSSTGIIDAKTIEGEGTIRIRGFGSDTRKDPSFASIDMGDFVSQDSAYLLYEGYETYTINNIPDEMPNLMISTDGWGVNDRELTITKDFTTNQNLEIQGNSNLILGNGAGGNATINGNLYLAPLVSNVGGGELRLQNSGTARTVTVAGNVYVGNSSGAAATGGSVIRAQSGGTVNHSLLVGGNIVLNTTGSNTTITPNGNGLIFGGNGESNIHLTLNGNISGSLTTTSGNTPQLYRIAINKKENPSASFTFNDNFTLSGATNTAAKAIEIVNGKLVLNDPLIDVTLSSGGGNFLLPNSLNTEATSGSGGLEIQQGVARVNGANTGIILDGPLVISGGSLNMDGGVGVNNFIEYSASGNASIELSAGNLTVGSQVRRSTTSTSGILKYTQTGGVAVFGKNAVPTTTRGVFEVINPGSEFNLDIDEAAGESFTVVRHLNSTSVPTVRLSPATSSITDGSTITLGNADTPASQTNFGIYSSINLETLRIGSANVTAKIYTAPLTVDNLSITTGSTFNANGLDLTVNEGIVNDGTFVSAGTIANNQTTFFPTSSTGTISGSGTTTFWNLEKSGSGSLVLAKSVTVANNADILAGTLNTSTYAFNIKKDLLHDATHISAAAGPGIVFNGTEKQNLGRSSSGLSYFGVVNLNNAAGLIITDTDENFQVDQKLVLTTGVLDIGGNLLIIPETSTIENGSGGKAYTDFNVHRMIQTNSSIKDFGLRKIFPTITAGNTTFTFPVGLTSYTPAVITVNDISASYITLRPVADLAPIAEDAETAGACTDPEIVDSDNVLQYYWIIKSSGVTGLNGTLEMYYDAADFSVTAPYTVANYGPARLYNLGSFWDKVFTESEFDENNLRIVYPLNSNTDGTLEGIYTAGVTLQNNGSSLLCGAAIPDMVPSFTTYELASSGNYYSDASYQEGTSPAPGSSSDIVVKSGYTLVLNSNNIRIRKTTIEAGATLEIASGFSNHNLGFVAGAGTLKLTSDGSSVAFPTGDYQEFFPDANCIGGGGLEFAGSGSYAVLNDIPNVRRLVFSGAGDRTVPNNNTLKVCEDLEILGTVKVVVPDGNNSTSVYGNIYKSDNSSFDNGGGASKIVLRGPAAQSVSGNFTGTNAFNKLEINNANGVTIVNNTDAARGISANADVDVDGQLIFTNGLITTNTDNTLRLTLNGTLFGFSSARYVNGPFVRVLPPNVSSYTFPVGKGSRSGEMQIKAPTGYVGTKDWIVEYYNGGASAIGPVTAVDPADGIVKVSDNEYWMISVPSPASSSVKLSWTSQSDVQSTISNLRMAFWSGTLWDMITTTSAPSGSPTGGSMTAGPLSYSTKFVTFGTTDEDTTPLPVEFLSFSATELNGIAILDWATGSETNNDLFEIERSEDGMVYQKIGEVNGAGTTTNRQDYAFTDFQPFWGTSYYRIRQIDFDGQFDYSKVASIRIQKETPSINAYPNPLQSDINIAARGLEKNSPIYYYMTDLNGALILRGEGLADRRGDFFSAILLPGNLSAGIYVLVLESKNQTQRFKLLKK</sequence>
<evidence type="ECO:0000256" key="3">
    <source>
        <dbReference type="SAM" id="SignalP"/>
    </source>
</evidence>
<evidence type="ECO:0000256" key="2">
    <source>
        <dbReference type="SAM" id="Phobius"/>
    </source>
</evidence>
<feature type="signal peptide" evidence="3">
    <location>
        <begin position="1"/>
        <end position="22"/>
    </location>
</feature>
<evidence type="ECO:0000313" key="4">
    <source>
        <dbReference type="EMBL" id="WOK07179.1"/>
    </source>
</evidence>